<dbReference type="GeneID" id="31501097"/>
<reference evidence="1" key="1">
    <citation type="submission" date="2021-08" db="EMBL/GenBank/DDBJ databases">
        <title>Prevotella lacticifex sp. nov., isolated from rumen of cow.</title>
        <authorList>
            <person name="Shinkai T."/>
            <person name="Ikeyama N."/>
            <person name="Kumagai M."/>
            <person name="Ohmori H."/>
            <person name="Sakamoto M."/>
            <person name="Ohkuma M."/>
            <person name="Mitsumori M."/>
        </authorList>
    </citation>
    <scope>NUCLEOTIDE SEQUENCE</scope>
    <source>
        <strain evidence="1">JCM 8259</strain>
    </source>
</reference>
<dbReference type="EMBL" id="BPTT01000001">
    <property type="protein sequence ID" value="GJG33977.1"/>
    <property type="molecule type" value="Genomic_DNA"/>
</dbReference>
<dbReference type="RefSeq" id="WP_041385955.1">
    <property type="nucleotide sequence ID" value="NZ_BPTT01000001.1"/>
</dbReference>
<evidence type="ECO:0008006" key="3">
    <source>
        <dbReference type="Google" id="ProtNLM"/>
    </source>
</evidence>
<protein>
    <recommendedName>
        <fullName evidence="3">RiboL-PSP-HEPN domain-containing protein</fullName>
    </recommendedName>
</protein>
<sequence>MSLAKKIETLKFQLDSFVVGNTALVQMADIVKNEWNMEEDSTLVVKDARRAELNRVLHSTRAFDTGLRIFLDKFGARTDTSHSITEYVRDLQRNAAGFKQLSGDVATRIKDEVTNKRNTYCHASGTFPTKHEADFVISRILEYYTLVLGLEK</sequence>
<evidence type="ECO:0000313" key="2">
    <source>
        <dbReference type="Proteomes" id="UP000887097"/>
    </source>
</evidence>
<comment type="caution">
    <text evidence="1">The sequence shown here is derived from an EMBL/GenBank/DDBJ whole genome shotgun (WGS) entry which is preliminary data.</text>
</comment>
<dbReference type="AlphaFoldDB" id="A0AA37MPK5"/>
<gene>
    <name evidence="1" type="ORF">PRMUPPPA20_20860</name>
</gene>
<proteinExistence type="predicted"/>
<accession>A0AA37MPK5</accession>
<organism evidence="1 2">
    <name type="scientific">Xylanibacter ruminicola</name>
    <name type="common">Prevotella ruminicola</name>
    <dbReference type="NCBI Taxonomy" id="839"/>
    <lineage>
        <taxon>Bacteria</taxon>
        <taxon>Pseudomonadati</taxon>
        <taxon>Bacteroidota</taxon>
        <taxon>Bacteroidia</taxon>
        <taxon>Bacteroidales</taxon>
        <taxon>Prevotellaceae</taxon>
        <taxon>Xylanibacter</taxon>
    </lineage>
</organism>
<dbReference type="Proteomes" id="UP000887097">
    <property type="component" value="Unassembled WGS sequence"/>
</dbReference>
<evidence type="ECO:0000313" key="1">
    <source>
        <dbReference type="EMBL" id="GJG33977.1"/>
    </source>
</evidence>
<name>A0AA37MPK5_XYLRU</name>